<evidence type="ECO:0000313" key="4">
    <source>
        <dbReference type="EMBL" id="MBQ0603840.1"/>
    </source>
</evidence>
<evidence type="ECO:0000256" key="1">
    <source>
        <dbReference type="ARBA" id="ARBA00006171"/>
    </source>
</evidence>
<comment type="similarity">
    <text evidence="1">Belongs to the HAD-like hydrolase superfamily. CbbY/CbbZ/Gph/YieH family.</text>
</comment>
<dbReference type="EMBL" id="DACXIC010000001">
    <property type="protein sequence ID" value="HAU4355071.1"/>
    <property type="molecule type" value="Genomic_DNA"/>
</dbReference>
<evidence type="ECO:0000256" key="2">
    <source>
        <dbReference type="ARBA" id="ARBA00022723"/>
    </source>
</evidence>
<gene>
    <name evidence="3" type="primary">yqaB</name>
    <name evidence="3" type="ORF">F6W21_01855</name>
    <name evidence="4" type="ORF">J7S78_28995</name>
</gene>
<dbReference type="EMBL" id="JAGKON010000043">
    <property type="protein sequence ID" value="MBQ0603840.1"/>
    <property type="molecule type" value="Genomic_DNA"/>
</dbReference>
<dbReference type="SUPFAM" id="SSF56784">
    <property type="entry name" value="HAD-like"/>
    <property type="match status" value="1"/>
</dbReference>
<dbReference type="InterPro" id="IPR051806">
    <property type="entry name" value="HAD-like_SPP"/>
</dbReference>
<protein>
    <submittedName>
        <fullName evidence="3">Fructose-1-phosphate/6-phosphogluconate phosphatase</fullName>
        <ecNumber evidence="3">3.1.3.-</ecNumber>
    </submittedName>
</protein>
<dbReference type="Pfam" id="PF13419">
    <property type="entry name" value="HAD_2"/>
    <property type="match status" value="1"/>
</dbReference>
<accession>A0AAD3UJB1</accession>
<dbReference type="Gene3D" id="3.40.50.1000">
    <property type="entry name" value="HAD superfamily/HAD-like"/>
    <property type="match status" value="1"/>
</dbReference>
<organism evidence="3 6">
    <name type="scientific">Klebsiella oxytoca</name>
    <dbReference type="NCBI Taxonomy" id="571"/>
    <lineage>
        <taxon>Bacteria</taxon>
        <taxon>Pseudomonadati</taxon>
        <taxon>Pseudomonadota</taxon>
        <taxon>Gammaproteobacteria</taxon>
        <taxon>Enterobacterales</taxon>
        <taxon>Enterobacteriaceae</taxon>
        <taxon>Klebsiella/Raoultella group</taxon>
        <taxon>Klebsiella</taxon>
    </lineage>
</organism>
<reference evidence="3" key="1">
    <citation type="journal article" date="2018" name="Genome Biol.">
        <title>SKESA: strategic k-mer extension for scrupulous assemblies.</title>
        <authorList>
            <person name="Souvorov A."/>
            <person name="Agarwala R."/>
            <person name="Lipman D.J."/>
        </authorList>
    </citation>
    <scope>NUCLEOTIDE SEQUENCE</scope>
    <source>
        <strain evidence="3">AUSMDU00005748</strain>
    </source>
</reference>
<dbReference type="SFLD" id="SFLDS00003">
    <property type="entry name" value="Haloacid_Dehalogenase"/>
    <property type="match status" value="1"/>
</dbReference>
<comment type="caution">
    <text evidence="3">The sequence shown here is derived from an EMBL/GenBank/DDBJ whole genome shotgun (WGS) entry which is preliminary data.</text>
</comment>
<keyword evidence="2" id="KW-0479">Metal-binding</keyword>
<dbReference type="InterPro" id="IPR023198">
    <property type="entry name" value="PGP-like_dom2"/>
</dbReference>
<dbReference type="AlphaFoldDB" id="A0AAD3UJB1"/>
<dbReference type="InterPro" id="IPR023214">
    <property type="entry name" value="HAD_sf"/>
</dbReference>
<dbReference type="InterPro" id="IPR010976">
    <property type="entry name" value="B-phosphoglucomutase_hydrolase"/>
</dbReference>
<reference evidence="4 5" key="3">
    <citation type="submission" date="2021-03" db="EMBL/GenBank/DDBJ databases">
        <authorList>
            <person name="Stanton E."/>
        </authorList>
    </citation>
    <scope>NUCLEOTIDE SEQUENCE [LARGE SCALE GENOMIC DNA]</scope>
    <source>
        <strain evidence="4 5">2020EL-00037</strain>
    </source>
</reference>
<dbReference type="NCBIfam" id="TIGR02009">
    <property type="entry name" value="PGMB-YQAB-SF"/>
    <property type="match status" value="1"/>
</dbReference>
<dbReference type="EC" id="3.1.3.-" evidence="3"/>
<dbReference type="InterPro" id="IPR036412">
    <property type="entry name" value="HAD-like_sf"/>
</dbReference>
<evidence type="ECO:0000313" key="6">
    <source>
        <dbReference type="Proteomes" id="UP000868497"/>
    </source>
</evidence>
<dbReference type="PANTHER" id="PTHR43481">
    <property type="entry name" value="FRUCTOSE-1-PHOSPHATE PHOSPHATASE"/>
    <property type="match status" value="1"/>
</dbReference>
<sequence>MYRHYQALIFDMDGTLFDTEPLHRQAWLTVFARYSLSLKEEELIPFNGSAPWQVASNIIQLKGLRADPHILAADKKAVVEQLFHCAAIPPLPALKIVREWYGKKSLALGTGSELSTVNTLLTRFNLKHHFDVIVSADRVENHKPAPDTFLLCASRMNITPATCLVFEDSAFGIMAAKNAGMDVVDVNTLLTGR</sequence>
<dbReference type="PANTHER" id="PTHR43481:SF4">
    <property type="entry name" value="GLYCEROL-1-PHOSPHATE PHOSPHOHYDROLASE 1-RELATED"/>
    <property type="match status" value="1"/>
</dbReference>
<reference evidence="3" key="2">
    <citation type="submission" date="2019-09" db="EMBL/GenBank/DDBJ databases">
        <authorList>
            <consortium name="NCBI Pathogen Detection Project"/>
        </authorList>
    </citation>
    <scope>NUCLEOTIDE SEQUENCE</scope>
    <source>
        <strain evidence="3">AUSMDU00005748</strain>
    </source>
</reference>
<dbReference type="PRINTS" id="PR00413">
    <property type="entry name" value="HADHALOGNASE"/>
</dbReference>
<dbReference type="InterPro" id="IPR006439">
    <property type="entry name" value="HAD-SF_hydro_IA"/>
</dbReference>
<name>A0AAD3UJB1_KLEOX</name>
<dbReference type="Proteomes" id="UP000868497">
    <property type="component" value="Unassembled WGS sequence"/>
</dbReference>
<dbReference type="Proteomes" id="UP000673434">
    <property type="component" value="Unassembled WGS sequence"/>
</dbReference>
<dbReference type="SFLD" id="SFLDG01129">
    <property type="entry name" value="C1.5:_HAD__Beta-PGM__Phosphata"/>
    <property type="match status" value="1"/>
</dbReference>
<keyword evidence="5" id="KW-1185">Reference proteome</keyword>
<proteinExistence type="inferred from homology"/>
<dbReference type="NCBIfam" id="NF008000">
    <property type="entry name" value="PRK10725.1"/>
    <property type="match status" value="1"/>
</dbReference>
<dbReference type="InterPro" id="IPR041492">
    <property type="entry name" value="HAD_2"/>
</dbReference>
<evidence type="ECO:0000313" key="5">
    <source>
        <dbReference type="Proteomes" id="UP000673434"/>
    </source>
</evidence>
<dbReference type="NCBIfam" id="TIGR01509">
    <property type="entry name" value="HAD-SF-IA-v3"/>
    <property type="match status" value="1"/>
</dbReference>
<dbReference type="GO" id="GO:0046872">
    <property type="term" value="F:metal ion binding"/>
    <property type="evidence" value="ECO:0007669"/>
    <property type="project" value="UniProtKB-KW"/>
</dbReference>
<dbReference type="CDD" id="cd07505">
    <property type="entry name" value="HAD_BPGM-like"/>
    <property type="match status" value="1"/>
</dbReference>
<dbReference type="Gene3D" id="1.10.150.240">
    <property type="entry name" value="Putative phosphatase, domain 2"/>
    <property type="match status" value="1"/>
</dbReference>
<evidence type="ECO:0000313" key="3">
    <source>
        <dbReference type="EMBL" id="HAU4355071.1"/>
    </source>
</evidence>
<dbReference type="RefSeq" id="WP_016809767.1">
    <property type="nucleotide sequence ID" value="NZ_CABGTQ010000052.1"/>
</dbReference>
<dbReference type="GO" id="GO:0050308">
    <property type="term" value="F:sugar-phosphatase activity"/>
    <property type="evidence" value="ECO:0007669"/>
    <property type="project" value="TreeGrafter"/>
</dbReference>
<keyword evidence="3" id="KW-0378">Hydrolase</keyword>